<feature type="transmembrane region" description="Helical" evidence="1">
    <location>
        <begin position="136"/>
        <end position="155"/>
    </location>
</feature>
<reference evidence="2 3" key="1">
    <citation type="submission" date="2020-08" db="EMBL/GenBank/DDBJ databases">
        <title>Genomic Encyclopedia of Type Strains, Phase IV (KMG-IV): sequencing the most valuable type-strain genomes for metagenomic binning, comparative biology and taxonomic classification.</title>
        <authorList>
            <person name="Goeker M."/>
        </authorList>
    </citation>
    <scope>NUCLEOTIDE SEQUENCE [LARGE SCALE GENOMIC DNA]</scope>
    <source>
        <strain evidence="2 3">DSM 45615</strain>
    </source>
</reference>
<name>A0A840PAV6_9ACTN</name>
<feature type="transmembrane region" description="Helical" evidence="1">
    <location>
        <begin position="161"/>
        <end position="182"/>
    </location>
</feature>
<evidence type="ECO:0000313" key="2">
    <source>
        <dbReference type="EMBL" id="MBB5134530.1"/>
    </source>
</evidence>
<keyword evidence="3" id="KW-1185">Reference proteome</keyword>
<protein>
    <submittedName>
        <fullName evidence="2">Uncharacterized protein</fullName>
    </submittedName>
</protein>
<evidence type="ECO:0000256" key="1">
    <source>
        <dbReference type="SAM" id="Phobius"/>
    </source>
</evidence>
<dbReference type="Proteomes" id="UP000578449">
    <property type="component" value="Unassembled WGS sequence"/>
</dbReference>
<organism evidence="2 3">
    <name type="scientific">Thermocatellispora tengchongensis</name>
    <dbReference type="NCBI Taxonomy" id="1073253"/>
    <lineage>
        <taxon>Bacteria</taxon>
        <taxon>Bacillati</taxon>
        <taxon>Actinomycetota</taxon>
        <taxon>Actinomycetes</taxon>
        <taxon>Streptosporangiales</taxon>
        <taxon>Streptosporangiaceae</taxon>
        <taxon>Thermocatellispora</taxon>
    </lineage>
</organism>
<proteinExistence type="predicted"/>
<dbReference type="EMBL" id="JACHGN010000008">
    <property type="protein sequence ID" value="MBB5134530.1"/>
    <property type="molecule type" value="Genomic_DNA"/>
</dbReference>
<keyword evidence="1" id="KW-0812">Transmembrane</keyword>
<comment type="caution">
    <text evidence="2">The sequence shown here is derived from an EMBL/GenBank/DDBJ whole genome shotgun (WGS) entry which is preliminary data.</text>
</comment>
<keyword evidence="1" id="KW-1133">Transmembrane helix</keyword>
<evidence type="ECO:0000313" key="3">
    <source>
        <dbReference type="Proteomes" id="UP000578449"/>
    </source>
</evidence>
<keyword evidence="1" id="KW-0472">Membrane</keyword>
<gene>
    <name evidence="2" type="ORF">HNP84_004262</name>
</gene>
<feature type="transmembrane region" description="Helical" evidence="1">
    <location>
        <begin position="31"/>
        <end position="55"/>
    </location>
</feature>
<feature type="transmembrane region" description="Helical" evidence="1">
    <location>
        <begin position="67"/>
        <end position="86"/>
    </location>
</feature>
<accession>A0A840PAV6</accession>
<sequence length="198" mass="21340">MNQRLQGASLIIAPLLAMAATFLWVDGRYGAAGGTLLALSGVFWAHGFTGLFAVIGRRMPVYGSAGLLLALFGCLGAIAFGLQGFFEEVFRVSGPQSLAALAHYPVLSNLVLWLPGPLFPLTVFGLGVVLTWRRWAPVWIGPLLCLAAAVFPASRIPRIEWVATVADVLLLLPFAYLGWTLIRQRDLTARRARGEAHG</sequence>
<feature type="transmembrane region" description="Helical" evidence="1">
    <location>
        <begin position="7"/>
        <end position="25"/>
    </location>
</feature>
<dbReference type="RefSeq" id="WP_185051420.1">
    <property type="nucleotide sequence ID" value="NZ_BAABIX010000007.1"/>
</dbReference>
<feature type="transmembrane region" description="Helical" evidence="1">
    <location>
        <begin position="106"/>
        <end position="129"/>
    </location>
</feature>
<dbReference type="AlphaFoldDB" id="A0A840PAV6"/>